<protein>
    <submittedName>
        <fullName evidence="2">Uncharacterized protein</fullName>
    </submittedName>
</protein>
<name>A0A409X4W1_9AGAR</name>
<organism evidence="2 3">
    <name type="scientific">Panaeolus cyanescens</name>
    <dbReference type="NCBI Taxonomy" id="181874"/>
    <lineage>
        <taxon>Eukaryota</taxon>
        <taxon>Fungi</taxon>
        <taxon>Dikarya</taxon>
        <taxon>Basidiomycota</taxon>
        <taxon>Agaricomycotina</taxon>
        <taxon>Agaricomycetes</taxon>
        <taxon>Agaricomycetidae</taxon>
        <taxon>Agaricales</taxon>
        <taxon>Agaricineae</taxon>
        <taxon>Galeropsidaceae</taxon>
        <taxon>Panaeolus</taxon>
    </lineage>
</organism>
<dbReference type="Proteomes" id="UP000284842">
    <property type="component" value="Unassembled WGS sequence"/>
</dbReference>
<sequence length="291" mass="33105">MLSPHSFRQISTFGASTIRKFASNTSEMKKLAARDFEDILQCCIPVFDGILPDHSDDPEIVTNSELLRLLYRTAEFHAFAKMRMHTEETLQHLEEVTSQFAKLIRYFERKTNSSKYNTMETPSESARRARASSQRAPAGAATPSNALHSKRPKKLNLSTYKFHSLGDYAPFIRLFGGSDSFSTQAGELAHRLVKRLYAHTNKRNVAQQIGKRVRRLERARLAREQRLRRLQNGTGINIVVHREHFTINSDVDTDAKYVISPSENHKISLSNMIISNRGDPAYKPGSNIEEV</sequence>
<comment type="caution">
    <text evidence="2">The sequence shown here is derived from an EMBL/GenBank/DDBJ whole genome shotgun (WGS) entry which is preliminary data.</text>
</comment>
<evidence type="ECO:0000313" key="2">
    <source>
        <dbReference type="EMBL" id="PPQ85805.1"/>
    </source>
</evidence>
<dbReference type="EMBL" id="NHTK01004630">
    <property type="protein sequence ID" value="PPQ85805.1"/>
    <property type="molecule type" value="Genomic_DNA"/>
</dbReference>
<proteinExistence type="predicted"/>
<evidence type="ECO:0000256" key="1">
    <source>
        <dbReference type="SAM" id="MobiDB-lite"/>
    </source>
</evidence>
<dbReference type="InParanoid" id="A0A409X4W1"/>
<accession>A0A409X4W1</accession>
<reference evidence="2 3" key="1">
    <citation type="journal article" date="2018" name="Evol. Lett.">
        <title>Horizontal gene cluster transfer increased hallucinogenic mushroom diversity.</title>
        <authorList>
            <person name="Reynolds H.T."/>
            <person name="Vijayakumar V."/>
            <person name="Gluck-Thaler E."/>
            <person name="Korotkin H.B."/>
            <person name="Matheny P.B."/>
            <person name="Slot J.C."/>
        </authorList>
    </citation>
    <scope>NUCLEOTIDE SEQUENCE [LARGE SCALE GENOMIC DNA]</scope>
    <source>
        <strain evidence="2 3">2629</strain>
    </source>
</reference>
<feature type="compositionally biased region" description="Low complexity" evidence="1">
    <location>
        <begin position="131"/>
        <end position="141"/>
    </location>
</feature>
<keyword evidence="3" id="KW-1185">Reference proteome</keyword>
<feature type="region of interest" description="Disordered" evidence="1">
    <location>
        <begin position="115"/>
        <end position="152"/>
    </location>
</feature>
<evidence type="ECO:0000313" key="3">
    <source>
        <dbReference type="Proteomes" id="UP000284842"/>
    </source>
</evidence>
<dbReference type="STRING" id="181874.A0A409X4W1"/>
<dbReference type="AlphaFoldDB" id="A0A409X4W1"/>
<gene>
    <name evidence="2" type="ORF">CVT24_002402</name>
</gene>
<dbReference type="OrthoDB" id="3269417at2759"/>